<sequence length="587" mass="65632">MFRTGRDASKKLNHSCDDSRDNTLGSSTSYPDNSGIPLSIPRKKQLVLQNQAHVCQAFVPDSSFHSMKPFTWKKIIRIYACHVEIPYTVLEERGGVSLNQQIGSKPNIILITTDTQRCDTLGCMGSPYAVSPHLDRLAAEGVLFEEAYTASPVCSPARSSLITGLHTPVHGCIENGIKRKESFQTLPDLLKLQGYTNMMIGKTHFGPVPESFDIVHEVSGEKSADAASDSYAQFLQPHGVPRGSHGPQSRPEELHMEAFLIDRTIEELERFRQTGDGPFFSYCSLLSPHSPLDPPGDWAHLYRGKPLPPIDYRPGDIAALPVQTKRLLGFLGGEAEAEAALQSPEMQQKIDEERRLYYGLAAFTDAQIGRLLDYLDASGLRESTLVIFTSDHGEQLYDHGFSDKHNYYDATWRVPMIMSMPGTLPMGETRDFAVWTDITATILGAAGIHSRYVHGHDLFHPLCRGERSPRHCAVGTLYRSAAVATKRWKLEYYFEEREGRLYDRLNDPSERTDLFGSIQYMDIKNELLEALLSWRANLSDIEYLTEVTGGGGPVARRIAPHTLGMSGEDNERRLSEMAQRIEEKTAL</sequence>
<comment type="caution">
    <text evidence="7">The sequence shown here is derived from an EMBL/GenBank/DDBJ whole genome shotgun (WGS) entry which is preliminary data.</text>
</comment>
<dbReference type="GO" id="GO:0004065">
    <property type="term" value="F:arylsulfatase activity"/>
    <property type="evidence" value="ECO:0007669"/>
    <property type="project" value="TreeGrafter"/>
</dbReference>
<dbReference type="AlphaFoldDB" id="A0A4Q9DHH3"/>
<evidence type="ECO:0000256" key="4">
    <source>
        <dbReference type="ARBA" id="ARBA00022837"/>
    </source>
</evidence>
<evidence type="ECO:0000256" key="3">
    <source>
        <dbReference type="ARBA" id="ARBA00022801"/>
    </source>
</evidence>
<gene>
    <name evidence="7" type="ORF">EYB31_28800</name>
</gene>
<evidence type="ECO:0000256" key="2">
    <source>
        <dbReference type="ARBA" id="ARBA00022723"/>
    </source>
</evidence>
<dbReference type="InterPro" id="IPR024607">
    <property type="entry name" value="Sulfatase_CS"/>
</dbReference>
<dbReference type="PROSITE" id="PS00523">
    <property type="entry name" value="SULFATASE_1"/>
    <property type="match status" value="1"/>
</dbReference>
<feature type="region of interest" description="Disordered" evidence="5">
    <location>
        <begin position="1"/>
        <end position="36"/>
    </location>
</feature>
<protein>
    <recommendedName>
        <fullName evidence="6">Sulfatase N-terminal domain-containing protein</fullName>
    </recommendedName>
</protein>
<comment type="similarity">
    <text evidence="1">Belongs to the sulfatase family.</text>
</comment>
<accession>A0A4Q9DHH3</accession>
<dbReference type="PANTHER" id="PTHR42693:SF53">
    <property type="entry name" value="ENDO-4-O-SULFATASE"/>
    <property type="match status" value="1"/>
</dbReference>
<evidence type="ECO:0000313" key="8">
    <source>
        <dbReference type="Proteomes" id="UP000293142"/>
    </source>
</evidence>
<dbReference type="Proteomes" id="UP000293142">
    <property type="component" value="Unassembled WGS sequence"/>
</dbReference>
<keyword evidence="2" id="KW-0479">Metal-binding</keyword>
<feature type="compositionally biased region" description="Polar residues" evidence="5">
    <location>
        <begin position="22"/>
        <end position="32"/>
    </location>
</feature>
<name>A0A4Q9DHH3_9BACL</name>
<dbReference type="InterPro" id="IPR017850">
    <property type="entry name" value="Alkaline_phosphatase_core_sf"/>
</dbReference>
<dbReference type="OrthoDB" id="9762324at2"/>
<feature type="compositionally biased region" description="Basic and acidic residues" evidence="5">
    <location>
        <begin position="1"/>
        <end position="21"/>
    </location>
</feature>
<dbReference type="Pfam" id="PF00884">
    <property type="entry name" value="Sulfatase"/>
    <property type="match status" value="1"/>
</dbReference>
<dbReference type="PANTHER" id="PTHR42693">
    <property type="entry name" value="ARYLSULFATASE FAMILY MEMBER"/>
    <property type="match status" value="1"/>
</dbReference>
<proteinExistence type="inferred from homology"/>
<evidence type="ECO:0000256" key="1">
    <source>
        <dbReference type="ARBA" id="ARBA00008779"/>
    </source>
</evidence>
<evidence type="ECO:0000313" key="7">
    <source>
        <dbReference type="EMBL" id="TBL72388.1"/>
    </source>
</evidence>
<dbReference type="SUPFAM" id="SSF53649">
    <property type="entry name" value="Alkaline phosphatase-like"/>
    <property type="match status" value="1"/>
</dbReference>
<dbReference type="EMBL" id="SIRE01000024">
    <property type="protein sequence ID" value="TBL72388.1"/>
    <property type="molecule type" value="Genomic_DNA"/>
</dbReference>
<evidence type="ECO:0000256" key="5">
    <source>
        <dbReference type="SAM" id="MobiDB-lite"/>
    </source>
</evidence>
<evidence type="ECO:0000259" key="6">
    <source>
        <dbReference type="Pfam" id="PF00884"/>
    </source>
</evidence>
<dbReference type="InterPro" id="IPR050738">
    <property type="entry name" value="Sulfatase"/>
</dbReference>
<keyword evidence="8" id="KW-1185">Reference proteome</keyword>
<reference evidence="7 8" key="1">
    <citation type="submission" date="2019-02" db="EMBL/GenBank/DDBJ databases">
        <title>Paenibacillus sp. nov., isolated from surface-sterilized tissue of Thalictrum simplex L.</title>
        <authorList>
            <person name="Tuo L."/>
        </authorList>
    </citation>
    <scope>NUCLEOTIDE SEQUENCE [LARGE SCALE GENOMIC DNA]</scope>
    <source>
        <strain evidence="7 8">N2SHLJ1</strain>
    </source>
</reference>
<keyword evidence="4" id="KW-0106">Calcium</keyword>
<dbReference type="GO" id="GO:0046872">
    <property type="term" value="F:metal ion binding"/>
    <property type="evidence" value="ECO:0007669"/>
    <property type="project" value="UniProtKB-KW"/>
</dbReference>
<feature type="domain" description="Sulfatase N-terminal" evidence="6">
    <location>
        <begin position="106"/>
        <end position="448"/>
    </location>
</feature>
<organism evidence="7 8">
    <name type="scientific">Paenibacillus thalictri</name>
    <dbReference type="NCBI Taxonomy" id="2527873"/>
    <lineage>
        <taxon>Bacteria</taxon>
        <taxon>Bacillati</taxon>
        <taxon>Bacillota</taxon>
        <taxon>Bacilli</taxon>
        <taxon>Bacillales</taxon>
        <taxon>Paenibacillaceae</taxon>
        <taxon>Paenibacillus</taxon>
    </lineage>
</organism>
<dbReference type="InterPro" id="IPR000917">
    <property type="entry name" value="Sulfatase_N"/>
</dbReference>
<dbReference type="Gene3D" id="3.40.720.10">
    <property type="entry name" value="Alkaline Phosphatase, subunit A"/>
    <property type="match status" value="1"/>
</dbReference>
<keyword evidence="3" id="KW-0378">Hydrolase</keyword>